<dbReference type="Proteomes" id="UP001239111">
    <property type="component" value="Chromosome 3"/>
</dbReference>
<dbReference type="EMBL" id="CM056743">
    <property type="protein sequence ID" value="KAJ8672047.1"/>
    <property type="molecule type" value="Genomic_DNA"/>
</dbReference>
<reference evidence="1" key="1">
    <citation type="submission" date="2023-04" db="EMBL/GenBank/DDBJ databases">
        <title>A chromosome-level genome assembly of the parasitoid wasp Eretmocerus hayati.</title>
        <authorList>
            <person name="Zhong Y."/>
            <person name="Liu S."/>
            <person name="Liu Y."/>
        </authorList>
    </citation>
    <scope>NUCLEOTIDE SEQUENCE</scope>
    <source>
        <strain evidence="1">ZJU_SS_LIU_2023</strain>
    </source>
</reference>
<protein>
    <submittedName>
        <fullName evidence="1">Uncharacterized protein</fullName>
    </submittedName>
</protein>
<keyword evidence="2" id="KW-1185">Reference proteome</keyword>
<comment type="caution">
    <text evidence="1">The sequence shown here is derived from an EMBL/GenBank/DDBJ whole genome shotgun (WGS) entry which is preliminary data.</text>
</comment>
<accession>A0ACC2NLQ7</accession>
<evidence type="ECO:0000313" key="1">
    <source>
        <dbReference type="EMBL" id="KAJ8672047.1"/>
    </source>
</evidence>
<name>A0ACC2NLQ7_9HYME</name>
<proteinExistence type="predicted"/>
<gene>
    <name evidence="1" type="ORF">QAD02_003306</name>
</gene>
<organism evidence="1 2">
    <name type="scientific">Eretmocerus hayati</name>
    <dbReference type="NCBI Taxonomy" id="131215"/>
    <lineage>
        <taxon>Eukaryota</taxon>
        <taxon>Metazoa</taxon>
        <taxon>Ecdysozoa</taxon>
        <taxon>Arthropoda</taxon>
        <taxon>Hexapoda</taxon>
        <taxon>Insecta</taxon>
        <taxon>Pterygota</taxon>
        <taxon>Neoptera</taxon>
        <taxon>Endopterygota</taxon>
        <taxon>Hymenoptera</taxon>
        <taxon>Apocrita</taxon>
        <taxon>Proctotrupomorpha</taxon>
        <taxon>Chalcidoidea</taxon>
        <taxon>Aphelinidae</taxon>
        <taxon>Aphelininae</taxon>
        <taxon>Eretmocerus</taxon>
    </lineage>
</organism>
<evidence type="ECO:0000313" key="2">
    <source>
        <dbReference type="Proteomes" id="UP001239111"/>
    </source>
</evidence>
<sequence length="223" mass="25640">MTFNVHSLLHLVHSARETGPLWATSAFPFESEMGHLKEFVTGTTDVSEQVINHVLELNEFNSNVLTNPCEDGSFKFCKRMMSSKHSVMTHHRSEEGAIVLYSQQELSKNQYKRCIFQNIVLHSALYTRAQLTDDTIICLSNGEVVEILYFYSDNNECHIQARNIELSRVNISANDIEHIFVVMSRDTEERSIPITQFEKKMVHLDVTNDLEYVCSPFDVFDAQ</sequence>